<dbReference type="Proteomes" id="UP000001025">
    <property type="component" value="Chromosome"/>
</dbReference>
<proteinExistence type="predicted"/>
<dbReference type="EMBL" id="BX294141">
    <property type="protein sequence ID" value="CAD78071.1"/>
    <property type="molecule type" value="Genomic_DNA"/>
</dbReference>
<dbReference type="HOGENOM" id="CLU_2652054_0_0_0"/>
<dbReference type="PATRIC" id="fig|243090.15.peg.2242"/>
<dbReference type="AlphaFoldDB" id="Q7UHA5"/>
<evidence type="ECO:0000313" key="2">
    <source>
        <dbReference type="Proteomes" id="UP000001025"/>
    </source>
</evidence>
<sequence>MISSLGIVRTPEKIDMSDIPIRQTMFLAQTVSPALHGAHWCDIESQPDEHSGSMCAQPIPVFARHACCQSHEVIHF</sequence>
<dbReference type="EnsemblBacteria" id="CAD78071">
    <property type="protein sequence ID" value="CAD78071"/>
    <property type="gene ID" value="RB4753"/>
</dbReference>
<protein>
    <submittedName>
        <fullName evidence="1">Uncharacterized protein</fullName>
    </submittedName>
</protein>
<reference evidence="1 2" key="1">
    <citation type="journal article" date="2003" name="Proc. Natl. Acad. Sci. U.S.A.">
        <title>Complete genome sequence of the marine planctomycete Pirellula sp. strain 1.</title>
        <authorList>
            <person name="Gloeckner F.O."/>
            <person name="Kube M."/>
            <person name="Bauer M."/>
            <person name="Teeling H."/>
            <person name="Lombardot T."/>
            <person name="Ludwig W."/>
            <person name="Gade D."/>
            <person name="Beck A."/>
            <person name="Borzym K."/>
            <person name="Heitmann K."/>
            <person name="Rabus R."/>
            <person name="Schlesner H."/>
            <person name="Amann R."/>
            <person name="Reinhardt R."/>
        </authorList>
    </citation>
    <scope>NUCLEOTIDE SEQUENCE [LARGE SCALE GENOMIC DNA]</scope>
    <source>
        <strain evidence="2">DSM 10527 / NCIMB 13988 / SH1</strain>
    </source>
</reference>
<dbReference type="InParanoid" id="Q7UHA5"/>
<accession>Q7UHA5</accession>
<dbReference type="KEGG" id="rba:RB4753"/>
<gene>
    <name evidence="1" type="ordered locus">RB4753</name>
</gene>
<dbReference type="STRING" id="243090.RB4753"/>
<name>Q7UHA5_RHOBA</name>
<keyword evidence="2" id="KW-1185">Reference proteome</keyword>
<organism evidence="1 2">
    <name type="scientific">Rhodopirellula baltica (strain DSM 10527 / NCIMB 13988 / SH1)</name>
    <dbReference type="NCBI Taxonomy" id="243090"/>
    <lineage>
        <taxon>Bacteria</taxon>
        <taxon>Pseudomonadati</taxon>
        <taxon>Planctomycetota</taxon>
        <taxon>Planctomycetia</taxon>
        <taxon>Pirellulales</taxon>
        <taxon>Pirellulaceae</taxon>
        <taxon>Rhodopirellula</taxon>
    </lineage>
</organism>
<evidence type="ECO:0000313" key="1">
    <source>
        <dbReference type="EMBL" id="CAD78071.1"/>
    </source>
</evidence>